<dbReference type="Pfam" id="PF13174">
    <property type="entry name" value="TPR_6"/>
    <property type="match status" value="1"/>
</dbReference>
<dbReference type="SMART" id="SM00028">
    <property type="entry name" value="TPR"/>
    <property type="match status" value="8"/>
</dbReference>
<feature type="repeat" description="TPR" evidence="1">
    <location>
        <begin position="334"/>
        <end position="367"/>
    </location>
</feature>
<dbReference type="RefSeq" id="WP_171596420.1">
    <property type="nucleotide sequence ID" value="NZ_RZNH01000028.1"/>
</dbReference>
<feature type="signal peptide" evidence="2">
    <location>
        <begin position="1"/>
        <end position="21"/>
    </location>
</feature>
<evidence type="ECO:0000256" key="1">
    <source>
        <dbReference type="PROSITE-ProRule" id="PRU00339"/>
    </source>
</evidence>
<name>A0ABX1WYG8_9BACT</name>
<keyword evidence="1" id="KW-0802">TPR repeat</keyword>
<keyword evidence="2" id="KW-0732">Signal</keyword>
<sequence length="425" mass="49451">MKRFLSTLILLSVILSSSAFSQRTNKVDQLLFTGQYESAIPLLKQLIAKDSTDSKLYFRLGKAYQNLNQYIPAIENYKKAQQFNPNSTANLFNYSNCLYLSGNYPACQKELIKLQSIDSMHYQGNLLLAKTYANLSNYKKGLSIYEKLIERDSLNPYLHKQAGNLKDRMQNYIGSLASYIKAYQLNSKDLSVILNVIQKFYEMQGYEQALEFCNNGLEAYPNNHLIQKKKAQCLVGLEWYENALSIYLDLEKREKLNLTGYKQLGICLMQTRQYQKAIDAFQVCMADEKLGMNFGKDPMLNFYLGVCFSRLDDYKNGIMYLENSLDYIIPPIKSSMHLYLAKAYSATREFEKAVTEYKNHFDMDETNPEILYEIATTYEEFGDNKKKALKYYSQYINQTEDVGGERYEYAKSRILHIKEKIHFEK</sequence>
<dbReference type="PROSITE" id="PS50005">
    <property type="entry name" value="TPR"/>
    <property type="match status" value="2"/>
</dbReference>
<organism evidence="3 4">
    <name type="scientific">Marinifilum caeruleilacunae</name>
    <dbReference type="NCBI Taxonomy" id="2499076"/>
    <lineage>
        <taxon>Bacteria</taxon>
        <taxon>Pseudomonadati</taxon>
        <taxon>Bacteroidota</taxon>
        <taxon>Bacteroidia</taxon>
        <taxon>Marinilabiliales</taxon>
        <taxon>Marinifilaceae</taxon>
    </lineage>
</organism>
<protein>
    <submittedName>
        <fullName evidence="3">Tetratricopeptide repeat protein</fullName>
    </submittedName>
</protein>
<keyword evidence="4" id="KW-1185">Reference proteome</keyword>
<reference evidence="3 4" key="1">
    <citation type="submission" date="2018-12" db="EMBL/GenBank/DDBJ databases">
        <title>Marinifilum JC070 sp. nov., a marine bacterium isolated from Yongle Blue Hole in the South China Sea.</title>
        <authorList>
            <person name="Fu T."/>
        </authorList>
    </citation>
    <scope>NUCLEOTIDE SEQUENCE [LARGE SCALE GENOMIC DNA]</scope>
    <source>
        <strain evidence="3 4">JC070</strain>
    </source>
</reference>
<dbReference type="PANTHER" id="PTHR12558">
    <property type="entry name" value="CELL DIVISION CYCLE 16,23,27"/>
    <property type="match status" value="1"/>
</dbReference>
<dbReference type="Pfam" id="PF00515">
    <property type="entry name" value="TPR_1"/>
    <property type="match status" value="1"/>
</dbReference>
<dbReference type="EMBL" id="RZNH01000028">
    <property type="protein sequence ID" value="NOU61154.1"/>
    <property type="molecule type" value="Genomic_DNA"/>
</dbReference>
<dbReference type="InterPro" id="IPR019734">
    <property type="entry name" value="TPR_rpt"/>
</dbReference>
<accession>A0ABX1WYG8</accession>
<evidence type="ECO:0000313" key="3">
    <source>
        <dbReference type="EMBL" id="NOU61154.1"/>
    </source>
</evidence>
<dbReference type="Pfam" id="PF13181">
    <property type="entry name" value="TPR_8"/>
    <property type="match status" value="1"/>
</dbReference>
<proteinExistence type="predicted"/>
<dbReference type="Gene3D" id="1.25.40.10">
    <property type="entry name" value="Tetratricopeptide repeat domain"/>
    <property type="match status" value="4"/>
</dbReference>
<evidence type="ECO:0000256" key="2">
    <source>
        <dbReference type="SAM" id="SignalP"/>
    </source>
</evidence>
<feature type="repeat" description="TPR" evidence="1">
    <location>
        <begin position="54"/>
        <end position="87"/>
    </location>
</feature>
<evidence type="ECO:0000313" key="4">
    <source>
        <dbReference type="Proteomes" id="UP000732105"/>
    </source>
</evidence>
<dbReference type="PANTHER" id="PTHR12558:SF44">
    <property type="entry name" value="TETRATRICOPEPTIDE REPEAT-CONTAINING PROTEIN"/>
    <property type="match status" value="1"/>
</dbReference>
<dbReference type="SUPFAM" id="SSF48452">
    <property type="entry name" value="TPR-like"/>
    <property type="match status" value="1"/>
</dbReference>
<dbReference type="PROSITE" id="PS50293">
    <property type="entry name" value="TPR_REGION"/>
    <property type="match status" value="1"/>
</dbReference>
<dbReference type="Proteomes" id="UP000732105">
    <property type="component" value="Unassembled WGS sequence"/>
</dbReference>
<dbReference type="InterPro" id="IPR011990">
    <property type="entry name" value="TPR-like_helical_dom_sf"/>
</dbReference>
<feature type="chain" id="PRO_5046128957" evidence="2">
    <location>
        <begin position="22"/>
        <end position="425"/>
    </location>
</feature>
<gene>
    <name evidence="3" type="ORF">ELS83_15160</name>
</gene>
<comment type="caution">
    <text evidence="3">The sequence shown here is derived from an EMBL/GenBank/DDBJ whole genome shotgun (WGS) entry which is preliminary data.</text>
</comment>